<dbReference type="GO" id="GO:0004497">
    <property type="term" value="F:monooxygenase activity"/>
    <property type="evidence" value="ECO:0007669"/>
    <property type="project" value="UniProtKB-ARBA"/>
</dbReference>
<dbReference type="AlphaFoldDB" id="A0A0P6XJJ3"/>
<reference evidence="6 7" key="1">
    <citation type="submission" date="2015-07" db="EMBL/GenBank/DDBJ databases">
        <title>Whole genome sequence of Herpetosiphon geysericola DSM 7119.</title>
        <authorList>
            <person name="Hemp J."/>
            <person name="Ward L.M."/>
            <person name="Pace L.A."/>
            <person name="Fischer W.W."/>
        </authorList>
    </citation>
    <scope>NUCLEOTIDE SEQUENCE [LARGE SCALE GENOMIC DNA]</scope>
    <source>
        <strain evidence="6 7">DSM 7119</strain>
    </source>
</reference>
<dbReference type="GO" id="GO:0051537">
    <property type="term" value="F:2 iron, 2 sulfur cluster binding"/>
    <property type="evidence" value="ECO:0007669"/>
    <property type="project" value="UniProtKB-KW"/>
</dbReference>
<evidence type="ECO:0000256" key="4">
    <source>
        <dbReference type="ARBA" id="ARBA00023014"/>
    </source>
</evidence>
<keyword evidence="4" id="KW-0411">Iron-sulfur</keyword>
<dbReference type="PANTHER" id="PTHR21496:SF23">
    <property type="entry name" value="3-PHENYLPROPIONATE_CINNAMIC ACID DIOXYGENASE FERREDOXIN SUBUNIT"/>
    <property type="match status" value="1"/>
</dbReference>
<dbReference type="OrthoDB" id="9795104at2"/>
<dbReference type="PANTHER" id="PTHR21496">
    <property type="entry name" value="FERREDOXIN-RELATED"/>
    <property type="match status" value="1"/>
</dbReference>
<dbReference type="EMBL" id="LGKP01000040">
    <property type="protein sequence ID" value="KPL80305.1"/>
    <property type="molecule type" value="Genomic_DNA"/>
</dbReference>
<dbReference type="InterPro" id="IPR036922">
    <property type="entry name" value="Rieske_2Fe-2S_sf"/>
</dbReference>
<keyword evidence="7" id="KW-1185">Reference proteome</keyword>
<dbReference type="SUPFAM" id="SSF50022">
    <property type="entry name" value="ISP domain"/>
    <property type="match status" value="1"/>
</dbReference>
<dbReference type="GO" id="GO:0046872">
    <property type="term" value="F:metal ion binding"/>
    <property type="evidence" value="ECO:0007669"/>
    <property type="project" value="UniProtKB-KW"/>
</dbReference>
<accession>A0A0P6XJJ3</accession>
<evidence type="ECO:0000313" key="6">
    <source>
        <dbReference type="EMBL" id="KPL80305.1"/>
    </source>
</evidence>
<proteinExistence type="predicted"/>
<evidence type="ECO:0000259" key="5">
    <source>
        <dbReference type="PROSITE" id="PS51296"/>
    </source>
</evidence>
<dbReference type="RefSeq" id="WP_054537197.1">
    <property type="nucleotide sequence ID" value="NZ_LGKP01000040.1"/>
</dbReference>
<evidence type="ECO:0000313" key="7">
    <source>
        <dbReference type="Proteomes" id="UP000050277"/>
    </source>
</evidence>
<protein>
    <submittedName>
        <fullName evidence="6">Ferredoxin</fullName>
    </submittedName>
</protein>
<dbReference type="Pfam" id="PF00355">
    <property type="entry name" value="Rieske"/>
    <property type="match status" value="1"/>
</dbReference>
<dbReference type="GO" id="GO:0016705">
    <property type="term" value="F:oxidoreductase activity, acting on paired donors, with incorporation or reduction of molecular oxygen"/>
    <property type="evidence" value="ECO:0007669"/>
    <property type="project" value="UniProtKB-ARBA"/>
</dbReference>
<evidence type="ECO:0000256" key="2">
    <source>
        <dbReference type="ARBA" id="ARBA00022723"/>
    </source>
</evidence>
<gene>
    <name evidence="6" type="ORF">SE18_24985</name>
</gene>
<keyword evidence="3" id="KW-0408">Iron</keyword>
<dbReference type="PROSITE" id="PS51296">
    <property type="entry name" value="RIESKE"/>
    <property type="match status" value="1"/>
</dbReference>
<evidence type="ECO:0000256" key="3">
    <source>
        <dbReference type="ARBA" id="ARBA00023004"/>
    </source>
</evidence>
<dbReference type="CDD" id="cd03528">
    <property type="entry name" value="Rieske_RO_ferredoxin"/>
    <property type="match status" value="1"/>
</dbReference>
<feature type="domain" description="Rieske" evidence="5">
    <location>
        <begin position="4"/>
        <end position="101"/>
    </location>
</feature>
<keyword evidence="2" id="KW-0479">Metal-binding</keyword>
<sequence length="103" mass="11263">MSFHVVATLHDLADTPAIQIDFAGEQVGIFRCGSQYFATSNICTHAYAELHEGELDVDDCTIECPLHGARFDLASGRPRSLPATEPLKVYSLKIEGDQILLEA</sequence>
<name>A0A0P6XJJ3_9CHLR</name>
<dbReference type="Proteomes" id="UP000050277">
    <property type="component" value="Unassembled WGS sequence"/>
</dbReference>
<comment type="caution">
    <text evidence="6">The sequence shown here is derived from an EMBL/GenBank/DDBJ whole genome shotgun (WGS) entry which is preliminary data.</text>
</comment>
<dbReference type="InterPro" id="IPR017941">
    <property type="entry name" value="Rieske_2Fe-2S"/>
</dbReference>
<dbReference type="Gene3D" id="2.102.10.10">
    <property type="entry name" value="Rieske [2Fe-2S] iron-sulphur domain"/>
    <property type="match status" value="1"/>
</dbReference>
<dbReference type="STRING" id="70996.SE18_24985"/>
<evidence type="ECO:0000256" key="1">
    <source>
        <dbReference type="ARBA" id="ARBA00022714"/>
    </source>
</evidence>
<organism evidence="6 7">
    <name type="scientific">Herpetosiphon geysericola</name>
    <dbReference type="NCBI Taxonomy" id="70996"/>
    <lineage>
        <taxon>Bacteria</taxon>
        <taxon>Bacillati</taxon>
        <taxon>Chloroflexota</taxon>
        <taxon>Chloroflexia</taxon>
        <taxon>Herpetosiphonales</taxon>
        <taxon>Herpetosiphonaceae</taxon>
        <taxon>Herpetosiphon</taxon>
    </lineage>
</organism>
<keyword evidence="1" id="KW-0001">2Fe-2S</keyword>